<dbReference type="AlphaFoldDB" id="A0AA40CHK6"/>
<feature type="region of interest" description="Disordered" evidence="1">
    <location>
        <begin position="270"/>
        <end position="290"/>
    </location>
</feature>
<organism evidence="2 3">
    <name type="scientific">Cercophora newfieldiana</name>
    <dbReference type="NCBI Taxonomy" id="92897"/>
    <lineage>
        <taxon>Eukaryota</taxon>
        <taxon>Fungi</taxon>
        <taxon>Dikarya</taxon>
        <taxon>Ascomycota</taxon>
        <taxon>Pezizomycotina</taxon>
        <taxon>Sordariomycetes</taxon>
        <taxon>Sordariomycetidae</taxon>
        <taxon>Sordariales</taxon>
        <taxon>Lasiosphaeriaceae</taxon>
        <taxon>Cercophora</taxon>
    </lineage>
</organism>
<protein>
    <submittedName>
        <fullName evidence="2">Uncharacterized protein</fullName>
    </submittedName>
</protein>
<feature type="compositionally biased region" description="Pro residues" evidence="1">
    <location>
        <begin position="27"/>
        <end position="39"/>
    </location>
</feature>
<feature type="compositionally biased region" description="Polar residues" evidence="1">
    <location>
        <begin position="427"/>
        <end position="436"/>
    </location>
</feature>
<keyword evidence="3" id="KW-1185">Reference proteome</keyword>
<dbReference type="Proteomes" id="UP001174936">
    <property type="component" value="Unassembled WGS sequence"/>
</dbReference>
<feature type="compositionally biased region" description="Pro residues" evidence="1">
    <location>
        <begin position="117"/>
        <end position="129"/>
    </location>
</feature>
<accession>A0AA40CHK6</accession>
<gene>
    <name evidence="2" type="ORF">B0T16DRAFT_517874</name>
</gene>
<sequence>MEQPPAPREAQQQPQREPSSRTNTEPLQPPPPRPKPSLPTPTSCLSILAQLYPPSSHTLDLSDYPFDASTSAQFTALWETNPKAALQYSFIRDIYLDFLREVHYQRLQQQQDALATSPPPPPGLTPPRTPFLLDENLPARLGAGTCQNMFCAHGQGAHTGFGLCFHCERDFWCPICANGVPEIKYCGMCQVCYAELMLWEKETKEGQHLWMEREERDEIGWEAWEKEQKEMEKGGLEGNGVEVDKEGKVVRRGSVVNGVVIVSSDSYRGNGVQGGMQGKGKEKEKEKEEKQEMPAYWEGMRRKPSQVQVLPQMSETESIWDETVEAVSKLMSKTPTSGAQLGKTWTAALKVGDKDGSRNWDVPPTIKPGRTPSALAGVGCFLRAGGGVVSRAGAGASGRGMCPFLLGLSAVVRRTAFIRGVDAQRGGSESSESTSLPRIFPKGPESVARRRFSKGVAGRESGPGLEKKGSDISVMLVNSSPARLRGWGWGSVGSVLLCVAEDFFRGARAESLRLRRSRRRTNFNPCFGWVGRGSVGGDSEGGGAPTRDVVRAKAEGAVLDGGRAPAGGTARGRGRKPILLGSHAIGSWFISLSLSACLALVGAEFEVPKCLSAA</sequence>
<evidence type="ECO:0000313" key="3">
    <source>
        <dbReference type="Proteomes" id="UP001174936"/>
    </source>
</evidence>
<feature type="region of interest" description="Disordered" evidence="1">
    <location>
        <begin position="423"/>
        <end position="442"/>
    </location>
</feature>
<comment type="caution">
    <text evidence="2">The sequence shown here is derived from an EMBL/GenBank/DDBJ whole genome shotgun (WGS) entry which is preliminary data.</text>
</comment>
<evidence type="ECO:0000256" key="1">
    <source>
        <dbReference type="SAM" id="MobiDB-lite"/>
    </source>
</evidence>
<feature type="compositionally biased region" description="Low complexity" evidence="1">
    <location>
        <begin position="8"/>
        <end position="17"/>
    </location>
</feature>
<proteinExistence type="predicted"/>
<evidence type="ECO:0000313" key="2">
    <source>
        <dbReference type="EMBL" id="KAK0639126.1"/>
    </source>
</evidence>
<feature type="region of interest" description="Disordered" evidence="1">
    <location>
        <begin position="1"/>
        <end position="43"/>
    </location>
</feature>
<feature type="compositionally biased region" description="Basic and acidic residues" evidence="1">
    <location>
        <begin position="279"/>
        <end position="290"/>
    </location>
</feature>
<feature type="region of interest" description="Disordered" evidence="1">
    <location>
        <begin position="110"/>
        <end position="130"/>
    </location>
</feature>
<name>A0AA40CHK6_9PEZI</name>
<reference evidence="2" key="1">
    <citation type="submission" date="2023-06" db="EMBL/GenBank/DDBJ databases">
        <title>Genome-scale phylogeny and comparative genomics of the fungal order Sordariales.</title>
        <authorList>
            <consortium name="Lawrence Berkeley National Laboratory"/>
            <person name="Hensen N."/>
            <person name="Bonometti L."/>
            <person name="Westerberg I."/>
            <person name="Brannstrom I.O."/>
            <person name="Guillou S."/>
            <person name="Cros-Aarteil S."/>
            <person name="Calhoun S."/>
            <person name="Haridas S."/>
            <person name="Kuo A."/>
            <person name="Mondo S."/>
            <person name="Pangilinan J."/>
            <person name="Riley R."/>
            <person name="Labutti K."/>
            <person name="Andreopoulos B."/>
            <person name="Lipzen A."/>
            <person name="Chen C."/>
            <person name="Yanf M."/>
            <person name="Daum C."/>
            <person name="Ng V."/>
            <person name="Clum A."/>
            <person name="Steindorff A."/>
            <person name="Ohm R."/>
            <person name="Martin F."/>
            <person name="Silar P."/>
            <person name="Natvig D."/>
            <person name="Lalanne C."/>
            <person name="Gautier V."/>
            <person name="Ament-Velasquez S.L."/>
            <person name="Kruys A."/>
            <person name="Hutchinson M.I."/>
            <person name="Powell A.J."/>
            <person name="Barry K."/>
            <person name="Miller A.N."/>
            <person name="Grigoriev I.V."/>
            <person name="Debuchy R."/>
            <person name="Gladieux P."/>
            <person name="Thoren M.H."/>
            <person name="Johannesson H."/>
        </authorList>
    </citation>
    <scope>NUCLEOTIDE SEQUENCE</scope>
    <source>
        <strain evidence="2">SMH2532-1</strain>
    </source>
</reference>
<dbReference type="EMBL" id="JAULSV010000007">
    <property type="protein sequence ID" value="KAK0639126.1"/>
    <property type="molecule type" value="Genomic_DNA"/>
</dbReference>